<protein>
    <recommendedName>
        <fullName evidence="3">ISKra4 family transposase</fullName>
    </recommendedName>
</protein>
<evidence type="ECO:0000313" key="1">
    <source>
        <dbReference type="EMBL" id="MBC3795268.1"/>
    </source>
</evidence>
<name>A0ABR6WG97_9BACT</name>
<sequence length="312" mass="34991">MKFTISLTIETPGEPLQTESILTFDKECLDVANIGLSLPESKQVLEALQAQIVQQQANHFLAQELPKLPASRVLKDYQPLTLRTLFGIIRLRSPRFTIAQPGDKSNTVSPLRSLFTQRTTPEMLYLETKWAALLPYSQTVELLKEVLPVDQKLNAATIRNHLGEVARQVDNQLSSGHGESLFVERSLFNEPQGPIVMGVDGGYVRDWTQKKTCFEVIIGKSVPTDQPAKCFGFVQGYDQKAKQRVAEVLNQQGLQGNQQVVFLSDGAANLRQLQSFLTPNAQHILDWFHLTMRFTVLQQYLQGLTKVDANGE</sequence>
<organism evidence="1 2">
    <name type="scientific">Spirosoma utsteinense</name>
    <dbReference type="NCBI Taxonomy" id="2585773"/>
    <lineage>
        <taxon>Bacteria</taxon>
        <taxon>Pseudomonadati</taxon>
        <taxon>Bacteroidota</taxon>
        <taxon>Cytophagia</taxon>
        <taxon>Cytophagales</taxon>
        <taxon>Cytophagaceae</taxon>
        <taxon>Spirosoma</taxon>
    </lineage>
</organism>
<evidence type="ECO:0008006" key="3">
    <source>
        <dbReference type="Google" id="ProtNLM"/>
    </source>
</evidence>
<evidence type="ECO:0000313" key="2">
    <source>
        <dbReference type="Proteomes" id="UP000700732"/>
    </source>
</evidence>
<gene>
    <name evidence="1" type="ORF">FH603_5803</name>
</gene>
<reference evidence="1 2" key="1">
    <citation type="submission" date="2019-06" db="EMBL/GenBank/DDBJ databases">
        <title>Spirosoma utsteinense sp. nov. isolated from Antarctic ice-free soils.</title>
        <authorList>
            <person name="Tahon G."/>
        </authorList>
    </citation>
    <scope>NUCLEOTIDE SEQUENCE [LARGE SCALE GENOMIC DNA]</scope>
    <source>
        <strain evidence="1 2">LMG 31447</strain>
    </source>
</reference>
<dbReference type="RefSeq" id="WP_186742518.1">
    <property type="nucleotide sequence ID" value="NZ_VFIA01000104.1"/>
</dbReference>
<keyword evidence="2" id="KW-1185">Reference proteome</keyword>
<comment type="caution">
    <text evidence="1">The sequence shown here is derived from an EMBL/GenBank/DDBJ whole genome shotgun (WGS) entry which is preliminary data.</text>
</comment>
<dbReference type="Proteomes" id="UP000700732">
    <property type="component" value="Unassembled WGS sequence"/>
</dbReference>
<accession>A0ABR6WG97</accession>
<proteinExistence type="predicted"/>
<dbReference type="EMBL" id="VFIA01000104">
    <property type="protein sequence ID" value="MBC3795268.1"/>
    <property type="molecule type" value="Genomic_DNA"/>
</dbReference>